<keyword evidence="6 14" id="KW-0812">Transmembrane</keyword>
<feature type="binding site" description="axial binding residue" evidence="13">
    <location>
        <position position="454"/>
    </location>
    <ligand>
        <name>heme</name>
        <dbReference type="ChEBI" id="CHEBI:30413"/>
    </ligand>
    <ligandPart>
        <name>Fe</name>
        <dbReference type="ChEBI" id="CHEBI:18248"/>
    </ligandPart>
</feature>
<evidence type="ECO:0000256" key="7">
    <source>
        <dbReference type="ARBA" id="ARBA00022723"/>
    </source>
</evidence>
<dbReference type="PANTHER" id="PTHR24305:SF166">
    <property type="entry name" value="CYTOCHROME P450 12A4, MITOCHONDRIAL-RELATED"/>
    <property type="match status" value="1"/>
</dbReference>
<reference evidence="15 16" key="1">
    <citation type="submission" date="2016-06" db="EMBL/GenBank/DDBJ databases">
        <title>Comparative genomics of the ectomycorrhizal sister species Rhizopogon vinicolor and Rhizopogon vesiculosus (Basidiomycota: Boletales) reveals a divergence of the mating type B locus.</title>
        <authorList>
            <consortium name="DOE Joint Genome Institute"/>
            <person name="Mujic A.B."/>
            <person name="Kuo A."/>
            <person name="Tritt A."/>
            <person name="Lipzen A."/>
            <person name="Chen C."/>
            <person name="Johnson J."/>
            <person name="Sharma A."/>
            <person name="Barry K."/>
            <person name="Grigoriev I.V."/>
            <person name="Spatafora J.W."/>
        </authorList>
    </citation>
    <scope>NUCLEOTIDE SEQUENCE [LARGE SCALE GENOMIC DNA]</scope>
    <source>
        <strain evidence="15 16">AM-OR11-026</strain>
    </source>
</reference>
<evidence type="ECO:0000256" key="6">
    <source>
        <dbReference type="ARBA" id="ARBA00022692"/>
    </source>
</evidence>
<protein>
    <submittedName>
        <fullName evidence="15">Cytochrome P450</fullName>
    </submittedName>
</protein>
<comment type="similarity">
    <text evidence="4">Belongs to the cytochrome P450 family.</text>
</comment>
<dbReference type="InterPro" id="IPR002401">
    <property type="entry name" value="Cyt_P450_E_grp-I"/>
</dbReference>
<keyword evidence="10 13" id="KW-0408">Iron</keyword>
<keyword evidence="12 14" id="KW-0472">Membrane</keyword>
<organism evidence="15 16">
    <name type="scientific">Rhizopogon vinicolor AM-OR11-026</name>
    <dbReference type="NCBI Taxonomy" id="1314800"/>
    <lineage>
        <taxon>Eukaryota</taxon>
        <taxon>Fungi</taxon>
        <taxon>Dikarya</taxon>
        <taxon>Basidiomycota</taxon>
        <taxon>Agaricomycotina</taxon>
        <taxon>Agaricomycetes</taxon>
        <taxon>Agaricomycetidae</taxon>
        <taxon>Boletales</taxon>
        <taxon>Suillineae</taxon>
        <taxon>Rhizopogonaceae</taxon>
        <taxon>Rhizopogon</taxon>
    </lineage>
</organism>
<dbReference type="GO" id="GO:0005506">
    <property type="term" value="F:iron ion binding"/>
    <property type="evidence" value="ECO:0007669"/>
    <property type="project" value="InterPro"/>
</dbReference>
<dbReference type="PRINTS" id="PR00463">
    <property type="entry name" value="EP450I"/>
</dbReference>
<dbReference type="EMBL" id="KV448447">
    <property type="protein sequence ID" value="OAX36033.1"/>
    <property type="molecule type" value="Genomic_DNA"/>
</dbReference>
<keyword evidence="8 14" id="KW-1133">Transmembrane helix</keyword>
<dbReference type="SUPFAM" id="SSF48264">
    <property type="entry name" value="Cytochrome P450"/>
    <property type="match status" value="1"/>
</dbReference>
<dbReference type="InterPro" id="IPR036396">
    <property type="entry name" value="Cyt_P450_sf"/>
</dbReference>
<evidence type="ECO:0000256" key="4">
    <source>
        <dbReference type="ARBA" id="ARBA00010617"/>
    </source>
</evidence>
<dbReference type="InterPro" id="IPR001128">
    <property type="entry name" value="Cyt_P450"/>
</dbReference>
<evidence type="ECO:0000256" key="9">
    <source>
        <dbReference type="ARBA" id="ARBA00023002"/>
    </source>
</evidence>
<evidence type="ECO:0000256" key="10">
    <source>
        <dbReference type="ARBA" id="ARBA00023004"/>
    </source>
</evidence>
<comment type="subcellular location">
    <subcellularLocation>
        <location evidence="2">Membrane</location>
    </subcellularLocation>
</comment>
<dbReference type="Proteomes" id="UP000092154">
    <property type="component" value="Unassembled WGS sequence"/>
</dbReference>
<keyword evidence="5 13" id="KW-0349">Heme</keyword>
<evidence type="ECO:0000256" key="5">
    <source>
        <dbReference type="ARBA" id="ARBA00022617"/>
    </source>
</evidence>
<dbReference type="PRINTS" id="PR00385">
    <property type="entry name" value="P450"/>
</dbReference>
<keyword evidence="16" id="KW-1185">Reference proteome</keyword>
<keyword evidence="9" id="KW-0560">Oxidoreductase</keyword>
<feature type="transmembrane region" description="Helical" evidence="14">
    <location>
        <begin position="16"/>
        <end position="36"/>
    </location>
</feature>
<dbReference type="AlphaFoldDB" id="A0A1B7MTT6"/>
<dbReference type="InParanoid" id="A0A1B7MTT6"/>
<sequence length="515" mass="57664">MVTPTIARSYSPSSLWTIYFIDAFYGAFLGAFQRVVRRRMKTTRLRGSPRSSFLYGVLNSIISSTDSVAMYENLAKEYGVVYQIPAFLGETRIVLCDPKALAHYYARETWTYVQIPFGLALVENMIGSGLLGAEGESHRRQRKALMPAFSNEAIRQLTSVFYGSVYKCAWDSIIESGKDGSAVIEVQNCLDTIGIAGFSHDFGSLDRKHSSVTDMFDTFSNNSRASTVNQFLFLLAQVFPVVTKFPTKRTKLIEKLNVIMAEISNDLLLRDHREKEANVSKTKQESIYTVKAEGRDAELHLSQMKTLLIAGYETTSGKLWALIELSQHLDVQSKLREELLAFGDDPTYDQLKANLPYLDAVVHETLRLHPPVPDVTRIAAADDVIPLSEPICTASGKMTESISVGKGTIISVSVMAINRSFAIWGPDAKQFKPDPKEVQGHRHLLTFVDGPRTCLGKDFAIAQFKLVLLVLVKNFVFEMQDGPETRIEVARTILPRSWIVGQDGTRVPLLVRWYE</sequence>
<comment type="cofactor">
    <cofactor evidence="1 13">
        <name>heme</name>
        <dbReference type="ChEBI" id="CHEBI:30413"/>
    </cofactor>
</comment>
<evidence type="ECO:0000256" key="14">
    <source>
        <dbReference type="SAM" id="Phobius"/>
    </source>
</evidence>
<dbReference type="GO" id="GO:0004497">
    <property type="term" value="F:monooxygenase activity"/>
    <property type="evidence" value="ECO:0007669"/>
    <property type="project" value="UniProtKB-KW"/>
</dbReference>
<dbReference type="Pfam" id="PF00067">
    <property type="entry name" value="p450"/>
    <property type="match status" value="1"/>
</dbReference>
<dbReference type="GO" id="GO:0016705">
    <property type="term" value="F:oxidoreductase activity, acting on paired donors, with incorporation or reduction of molecular oxygen"/>
    <property type="evidence" value="ECO:0007669"/>
    <property type="project" value="InterPro"/>
</dbReference>
<dbReference type="InterPro" id="IPR050121">
    <property type="entry name" value="Cytochrome_P450_monoxygenase"/>
</dbReference>
<evidence type="ECO:0000313" key="15">
    <source>
        <dbReference type="EMBL" id="OAX36033.1"/>
    </source>
</evidence>
<accession>A0A1B7MTT6</accession>
<name>A0A1B7MTT6_9AGAM</name>
<evidence type="ECO:0000313" key="16">
    <source>
        <dbReference type="Proteomes" id="UP000092154"/>
    </source>
</evidence>
<dbReference type="STRING" id="1314800.A0A1B7MTT6"/>
<gene>
    <name evidence="15" type="ORF">K503DRAFT_851058</name>
</gene>
<proteinExistence type="inferred from homology"/>
<evidence type="ECO:0000256" key="2">
    <source>
        <dbReference type="ARBA" id="ARBA00004370"/>
    </source>
</evidence>
<dbReference type="GO" id="GO:0016020">
    <property type="term" value="C:membrane"/>
    <property type="evidence" value="ECO:0007669"/>
    <property type="project" value="UniProtKB-SubCell"/>
</dbReference>
<keyword evidence="11" id="KW-0503">Monooxygenase</keyword>
<comment type="pathway">
    <text evidence="3">Secondary metabolite biosynthesis; terpenoid biosynthesis.</text>
</comment>
<keyword evidence="7 13" id="KW-0479">Metal-binding</keyword>
<evidence type="ECO:0000256" key="11">
    <source>
        <dbReference type="ARBA" id="ARBA00023033"/>
    </source>
</evidence>
<evidence type="ECO:0000256" key="12">
    <source>
        <dbReference type="ARBA" id="ARBA00023136"/>
    </source>
</evidence>
<evidence type="ECO:0000256" key="13">
    <source>
        <dbReference type="PIRSR" id="PIRSR602401-1"/>
    </source>
</evidence>
<evidence type="ECO:0000256" key="3">
    <source>
        <dbReference type="ARBA" id="ARBA00004721"/>
    </source>
</evidence>
<dbReference type="PANTHER" id="PTHR24305">
    <property type="entry name" value="CYTOCHROME P450"/>
    <property type="match status" value="1"/>
</dbReference>
<evidence type="ECO:0000256" key="8">
    <source>
        <dbReference type="ARBA" id="ARBA00022989"/>
    </source>
</evidence>
<dbReference type="OrthoDB" id="1470350at2759"/>
<dbReference type="GO" id="GO:0020037">
    <property type="term" value="F:heme binding"/>
    <property type="evidence" value="ECO:0007669"/>
    <property type="project" value="InterPro"/>
</dbReference>
<evidence type="ECO:0000256" key="1">
    <source>
        <dbReference type="ARBA" id="ARBA00001971"/>
    </source>
</evidence>
<dbReference type="Gene3D" id="1.10.630.10">
    <property type="entry name" value="Cytochrome P450"/>
    <property type="match status" value="1"/>
</dbReference>